<gene>
    <name evidence="2" type="ORF">LTRI10_LOCUS23887</name>
</gene>
<protein>
    <submittedName>
        <fullName evidence="2">Uncharacterized protein</fullName>
    </submittedName>
</protein>
<proteinExistence type="predicted"/>
<sequence length="107" mass="11855">MGGWQRSKTASILEKEGSTSARSRFPPQPTSNFVCSISFQLCQFPPTQAPATTFSTSAAMLPSHMTMQFERKDVVGVRARFDKLRRSMITVGGRREWLNETAIAVVG</sequence>
<reference evidence="2 3" key="1">
    <citation type="submission" date="2024-04" db="EMBL/GenBank/DDBJ databases">
        <authorList>
            <person name="Fracassetti M."/>
        </authorList>
    </citation>
    <scope>NUCLEOTIDE SEQUENCE [LARGE SCALE GENOMIC DNA]</scope>
</reference>
<feature type="compositionally biased region" description="Polar residues" evidence="1">
    <location>
        <begin position="1"/>
        <end position="10"/>
    </location>
</feature>
<dbReference type="AlphaFoldDB" id="A0AAV2EAK7"/>
<dbReference type="EMBL" id="OZ034817">
    <property type="protein sequence ID" value="CAL1382570.1"/>
    <property type="molecule type" value="Genomic_DNA"/>
</dbReference>
<evidence type="ECO:0000313" key="3">
    <source>
        <dbReference type="Proteomes" id="UP001497516"/>
    </source>
</evidence>
<accession>A0AAV2EAK7</accession>
<name>A0AAV2EAK7_9ROSI</name>
<organism evidence="2 3">
    <name type="scientific">Linum trigynum</name>
    <dbReference type="NCBI Taxonomy" id="586398"/>
    <lineage>
        <taxon>Eukaryota</taxon>
        <taxon>Viridiplantae</taxon>
        <taxon>Streptophyta</taxon>
        <taxon>Embryophyta</taxon>
        <taxon>Tracheophyta</taxon>
        <taxon>Spermatophyta</taxon>
        <taxon>Magnoliopsida</taxon>
        <taxon>eudicotyledons</taxon>
        <taxon>Gunneridae</taxon>
        <taxon>Pentapetalae</taxon>
        <taxon>rosids</taxon>
        <taxon>fabids</taxon>
        <taxon>Malpighiales</taxon>
        <taxon>Linaceae</taxon>
        <taxon>Linum</taxon>
    </lineage>
</organism>
<evidence type="ECO:0000313" key="2">
    <source>
        <dbReference type="EMBL" id="CAL1382570.1"/>
    </source>
</evidence>
<keyword evidence="3" id="KW-1185">Reference proteome</keyword>
<feature type="region of interest" description="Disordered" evidence="1">
    <location>
        <begin position="1"/>
        <end position="27"/>
    </location>
</feature>
<dbReference type="Proteomes" id="UP001497516">
    <property type="component" value="Chromosome 4"/>
</dbReference>
<evidence type="ECO:0000256" key="1">
    <source>
        <dbReference type="SAM" id="MobiDB-lite"/>
    </source>
</evidence>